<dbReference type="Gene3D" id="1.25.40.10">
    <property type="entry name" value="Tetratricopeptide repeat domain"/>
    <property type="match status" value="1"/>
</dbReference>
<organism evidence="1 2">
    <name type="scientific">Lampropedia hyalina DSM 16112</name>
    <dbReference type="NCBI Taxonomy" id="1122156"/>
    <lineage>
        <taxon>Bacteria</taxon>
        <taxon>Pseudomonadati</taxon>
        <taxon>Pseudomonadota</taxon>
        <taxon>Betaproteobacteria</taxon>
        <taxon>Burkholderiales</taxon>
        <taxon>Comamonadaceae</taxon>
        <taxon>Lampropedia</taxon>
    </lineage>
</organism>
<keyword evidence="2" id="KW-1185">Reference proteome</keyword>
<proteinExistence type="predicted"/>
<dbReference type="Proteomes" id="UP000184327">
    <property type="component" value="Unassembled WGS sequence"/>
</dbReference>
<gene>
    <name evidence="1" type="ORF">SAMN02745117_02760</name>
</gene>
<dbReference type="EMBL" id="FQUZ01000050">
    <property type="protein sequence ID" value="SHF87777.1"/>
    <property type="molecule type" value="Genomic_DNA"/>
</dbReference>
<evidence type="ECO:0000313" key="1">
    <source>
        <dbReference type="EMBL" id="SHF87777.1"/>
    </source>
</evidence>
<evidence type="ECO:0000313" key="2">
    <source>
        <dbReference type="Proteomes" id="UP000184327"/>
    </source>
</evidence>
<dbReference type="AlphaFoldDB" id="A0A1M5F8F1"/>
<protein>
    <recommendedName>
        <fullName evidence="3">Sel1 repeat-containing protein</fullName>
    </recommendedName>
</protein>
<dbReference type="SUPFAM" id="SSF81901">
    <property type="entry name" value="HCP-like"/>
    <property type="match status" value="1"/>
</dbReference>
<dbReference type="OrthoDB" id="9792653at2"/>
<dbReference type="RefSeq" id="WP_143164547.1">
    <property type="nucleotide sequence ID" value="NZ_FQUZ01000050.1"/>
</dbReference>
<sequence length="177" mass="18310">MKFNSLHSTIGLCSAAVLTGRSERTWRRRVNEGLTGGVGEVGGPLLVPVEAVRPLLAVALQDDEVEMLVRADQGDALAQAEIGALFAMNALQAAGQNDLAPHAKGGCVAPAFHFLAQAAEQHKADAMHWQGMLHAAGLGKGDGKALAMMWIAKAAAHGHQIAQRQLAALVPGGSLSG</sequence>
<evidence type="ECO:0008006" key="3">
    <source>
        <dbReference type="Google" id="ProtNLM"/>
    </source>
</evidence>
<accession>A0A1M5F8F1</accession>
<dbReference type="STRING" id="1122156.SAMN02745117_02760"/>
<reference evidence="1 2" key="1">
    <citation type="submission" date="2016-11" db="EMBL/GenBank/DDBJ databases">
        <authorList>
            <person name="Jaros S."/>
            <person name="Januszkiewicz K."/>
            <person name="Wedrychowicz H."/>
        </authorList>
    </citation>
    <scope>NUCLEOTIDE SEQUENCE [LARGE SCALE GENOMIC DNA]</scope>
    <source>
        <strain evidence="1 2">DSM 16112</strain>
    </source>
</reference>
<dbReference type="InterPro" id="IPR011990">
    <property type="entry name" value="TPR-like_helical_dom_sf"/>
</dbReference>
<name>A0A1M5F8F1_9BURK</name>